<dbReference type="Gene3D" id="2.30.29.30">
    <property type="entry name" value="Pleckstrin-homology domain (PH domain)/Phosphotyrosine-binding domain (PTB)"/>
    <property type="match status" value="1"/>
</dbReference>
<dbReference type="AlphaFoldDB" id="A0A8C9E463"/>
<reference evidence="1" key="1">
    <citation type="submission" date="2019-08" db="EMBL/GenBank/DDBJ databases">
        <title>Phocoena sinus (Vaquita) genome, mPhoSin1, primary haplotype.</title>
        <authorList>
            <person name="Morin P."/>
            <person name="Mountcastle J."/>
            <person name="Fungtammasan C."/>
            <person name="Rhie A."/>
            <person name="Rojas-Bracho L."/>
            <person name="Smith C.R."/>
            <person name="Taylor B.L."/>
            <person name="Gulland F.M.D."/>
            <person name="Musser W."/>
            <person name="Houck M."/>
            <person name="Haase B."/>
            <person name="Paez S."/>
            <person name="Howe K."/>
            <person name="Torrance J."/>
            <person name="Formenti G."/>
            <person name="Phillippy A."/>
            <person name="Ryder O."/>
            <person name="Jarvis E.D."/>
            <person name="Fedrigo O."/>
        </authorList>
    </citation>
    <scope>NUCLEOTIDE SEQUENCE [LARGE SCALE GENOMIC DNA]</scope>
</reference>
<dbReference type="Ensembl" id="ENSPSNT00000018484.1">
    <property type="protein sequence ID" value="ENSPSNP00000016381.1"/>
    <property type="gene ID" value="ENSPSNG00000012058.1"/>
</dbReference>
<dbReference type="Proteomes" id="UP000694554">
    <property type="component" value="Chromosome 1"/>
</dbReference>
<proteinExistence type="predicted"/>
<evidence type="ECO:0000313" key="1">
    <source>
        <dbReference type="Ensembl" id="ENSPSNP00000016381.1"/>
    </source>
</evidence>
<evidence type="ECO:0000313" key="2">
    <source>
        <dbReference type="Proteomes" id="UP000694554"/>
    </source>
</evidence>
<reference evidence="1" key="2">
    <citation type="submission" date="2025-08" db="UniProtKB">
        <authorList>
            <consortium name="Ensembl"/>
        </authorList>
    </citation>
    <scope>IDENTIFICATION</scope>
</reference>
<sequence>MEFSELIRTGQAQAELLRSPEMPPLRGTLCVTGHHLLLSPGPQATPDLWLLLLRIYPSPGSRVTPAPSRCAVKDLRVLQLDIEGVEATLDIARSIEVRQGCTRGT</sequence>
<dbReference type="InterPro" id="IPR011993">
    <property type="entry name" value="PH-like_dom_sf"/>
</dbReference>
<protein>
    <submittedName>
        <fullName evidence="1">Uncharacterized protein</fullName>
    </submittedName>
</protein>
<reference evidence="1" key="3">
    <citation type="submission" date="2025-09" db="UniProtKB">
        <authorList>
            <consortium name="Ensembl"/>
        </authorList>
    </citation>
    <scope>IDENTIFICATION</scope>
</reference>
<name>A0A8C9E463_PHOSS</name>
<keyword evidence="2" id="KW-1185">Reference proteome</keyword>
<accession>A0A8C9E463</accession>
<organism evidence="1 2">
    <name type="scientific">Phocoena sinus</name>
    <name type="common">Vaquita</name>
    <dbReference type="NCBI Taxonomy" id="42100"/>
    <lineage>
        <taxon>Eukaryota</taxon>
        <taxon>Metazoa</taxon>
        <taxon>Chordata</taxon>
        <taxon>Craniata</taxon>
        <taxon>Vertebrata</taxon>
        <taxon>Euteleostomi</taxon>
        <taxon>Mammalia</taxon>
        <taxon>Eutheria</taxon>
        <taxon>Laurasiatheria</taxon>
        <taxon>Artiodactyla</taxon>
        <taxon>Whippomorpha</taxon>
        <taxon>Cetacea</taxon>
        <taxon>Odontoceti</taxon>
        <taxon>Phocoenidae</taxon>
        <taxon>Phocoena</taxon>
    </lineage>
</organism>
<dbReference type="GeneTree" id="ENSGT00940000163547"/>